<feature type="signal peptide" evidence="2">
    <location>
        <begin position="1"/>
        <end position="19"/>
    </location>
</feature>
<reference evidence="3" key="1">
    <citation type="submission" date="2021-05" db="EMBL/GenBank/DDBJ databases">
        <authorList>
            <person name="Alioto T."/>
            <person name="Alioto T."/>
            <person name="Gomez Garrido J."/>
        </authorList>
    </citation>
    <scope>NUCLEOTIDE SEQUENCE</scope>
</reference>
<organism evidence="3">
    <name type="scientific">Cacopsylla melanoneura</name>
    <dbReference type="NCBI Taxonomy" id="428564"/>
    <lineage>
        <taxon>Eukaryota</taxon>
        <taxon>Metazoa</taxon>
        <taxon>Ecdysozoa</taxon>
        <taxon>Arthropoda</taxon>
        <taxon>Hexapoda</taxon>
        <taxon>Insecta</taxon>
        <taxon>Pterygota</taxon>
        <taxon>Neoptera</taxon>
        <taxon>Paraneoptera</taxon>
        <taxon>Hemiptera</taxon>
        <taxon>Sternorrhyncha</taxon>
        <taxon>Psylloidea</taxon>
        <taxon>Psyllidae</taxon>
        <taxon>Psyllinae</taxon>
        <taxon>Cacopsylla</taxon>
    </lineage>
</organism>
<feature type="transmembrane region" description="Helical" evidence="1">
    <location>
        <begin position="33"/>
        <end position="56"/>
    </location>
</feature>
<feature type="chain" id="PRO_5036261834" description="NADH dehydrogenase subunit 6" evidence="2">
    <location>
        <begin position="20"/>
        <end position="179"/>
    </location>
</feature>
<feature type="transmembrane region" description="Helical" evidence="1">
    <location>
        <begin position="102"/>
        <end position="126"/>
    </location>
</feature>
<sequence>MITLYIKIIVLSLFQMALQQCLSSTYGCFSLRVGAIVSSIVLLLLMGSMLLIEFTYMGGFKGLQRPGSIVNYLDLNWVYVTVVYLVLLIAVLLFRQHKLQSIFTWLWIVFTLVILSIFVTLVVNLVNQGWSHLTANTRLNATLTNPIYYLLLFIFGVFTLFSIYLAVVLYSYLKQLKLK</sequence>
<keyword evidence="1" id="KW-0812">Transmembrane</keyword>
<dbReference type="PROSITE" id="PS51257">
    <property type="entry name" value="PROKAR_LIPOPROTEIN"/>
    <property type="match status" value="1"/>
</dbReference>
<dbReference type="EMBL" id="HBUF01122039">
    <property type="protein sequence ID" value="CAG6642357.1"/>
    <property type="molecule type" value="Transcribed_RNA"/>
</dbReference>
<accession>A0A8D8R4S8</accession>
<keyword evidence="2" id="KW-0732">Signal</keyword>
<keyword evidence="1" id="KW-1133">Transmembrane helix</keyword>
<proteinExistence type="predicted"/>
<evidence type="ECO:0008006" key="4">
    <source>
        <dbReference type="Google" id="ProtNLM"/>
    </source>
</evidence>
<name>A0A8D8R4S8_9HEMI</name>
<evidence type="ECO:0000256" key="2">
    <source>
        <dbReference type="SAM" id="SignalP"/>
    </source>
</evidence>
<feature type="transmembrane region" description="Helical" evidence="1">
    <location>
        <begin position="147"/>
        <end position="173"/>
    </location>
</feature>
<keyword evidence="1" id="KW-0472">Membrane</keyword>
<feature type="transmembrane region" description="Helical" evidence="1">
    <location>
        <begin position="77"/>
        <end position="96"/>
    </location>
</feature>
<protein>
    <recommendedName>
        <fullName evidence="4">NADH dehydrogenase subunit 6</fullName>
    </recommendedName>
</protein>
<dbReference type="EMBL" id="HBUF01122040">
    <property type="protein sequence ID" value="CAG6642358.1"/>
    <property type="molecule type" value="Transcribed_RNA"/>
</dbReference>
<evidence type="ECO:0000256" key="1">
    <source>
        <dbReference type="SAM" id="Phobius"/>
    </source>
</evidence>
<dbReference type="AlphaFoldDB" id="A0A8D8R4S8"/>
<evidence type="ECO:0000313" key="3">
    <source>
        <dbReference type="EMBL" id="CAG6642357.1"/>
    </source>
</evidence>